<dbReference type="SMART" id="SM00710">
    <property type="entry name" value="PbH1"/>
    <property type="match status" value="5"/>
</dbReference>
<keyword evidence="10" id="KW-0732">Signal</keyword>
<dbReference type="PROSITE" id="PS00502">
    <property type="entry name" value="POLYGALACTURONASE"/>
    <property type="match status" value="1"/>
</dbReference>
<evidence type="ECO:0000256" key="1">
    <source>
        <dbReference type="ARBA" id="ARBA00004191"/>
    </source>
</evidence>
<evidence type="ECO:0000256" key="9">
    <source>
        <dbReference type="RuleBase" id="RU361169"/>
    </source>
</evidence>
<keyword evidence="5 9" id="KW-0378">Hydrolase</keyword>
<dbReference type="Proteomes" id="UP001152561">
    <property type="component" value="Unassembled WGS sequence"/>
</dbReference>
<evidence type="ECO:0000256" key="10">
    <source>
        <dbReference type="SAM" id="SignalP"/>
    </source>
</evidence>
<dbReference type="InterPro" id="IPR011050">
    <property type="entry name" value="Pectin_lyase_fold/virulence"/>
</dbReference>
<evidence type="ECO:0000256" key="4">
    <source>
        <dbReference type="ARBA" id="ARBA00022525"/>
    </source>
</evidence>
<keyword evidence="6 9" id="KW-0326">Glycosidase</keyword>
<evidence type="ECO:0008006" key="13">
    <source>
        <dbReference type="Google" id="ProtNLM"/>
    </source>
</evidence>
<reference evidence="12" key="1">
    <citation type="journal article" date="2023" name="Proc. Natl. Acad. Sci. U.S.A.">
        <title>Genomic and structural basis for evolution of tropane alkaloid biosynthesis.</title>
        <authorList>
            <person name="Wanga Y.-J."/>
            <person name="Taina T."/>
            <person name="Yua J.-Y."/>
            <person name="Lia J."/>
            <person name="Xua B."/>
            <person name="Chenc J."/>
            <person name="D'Auriad J.C."/>
            <person name="Huanga J.-P."/>
            <person name="Huanga S.-X."/>
        </authorList>
    </citation>
    <scope>NUCLEOTIDE SEQUENCE [LARGE SCALE GENOMIC DNA]</scope>
    <source>
        <strain evidence="12">cv. KIB-2019</strain>
    </source>
</reference>
<name>A0A9Q1LV02_9SOLA</name>
<dbReference type="Pfam" id="PF00295">
    <property type="entry name" value="Glyco_hydro_28"/>
    <property type="match status" value="1"/>
</dbReference>
<feature type="chain" id="PRO_5040113608" description="Exopolygalacturonase" evidence="10">
    <location>
        <begin position="24"/>
        <end position="404"/>
    </location>
</feature>
<dbReference type="GO" id="GO:0004650">
    <property type="term" value="F:polygalacturonase activity"/>
    <property type="evidence" value="ECO:0007669"/>
    <property type="project" value="InterPro"/>
</dbReference>
<evidence type="ECO:0000256" key="2">
    <source>
        <dbReference type="ARBA" id="ARBA00008834"/>
    </source>
</evidence>
<evidence type="ECO:0000256" key="5">
    <source>
        <dbReference type="ARBA" id="ARBA00022801"/>
    </source>
</evidence>
<dbReference type="InterPro" id="IPR000743">
    <property type="entry name" value="Glyco_hydro_28"/>
</dbReference>
<feature type="signal peptide" evidence="10">
    <location>
        <begin position="1"/>
        <end position="23"/>
    </location>
</feature>
<keyword evidence="7" id="KW-0961">Cell wall biogenesis/degradation</keyword>
<feature type="active site" evidence="8">
    <location>
        <position position="250"/>
    </location>
</feature>
<dbReference type="OrthoDB" id="187139at2759"/>
<dbReference type="GO" id="GO:0005975">
    <property type="term" value="P:carbohydrate metabolic process"/>
    <property type="evidence" value="ECO:0007669"/>
    <property type="project" value="InterPro"/>
</dbReference>
<dbReference type="SUPFAM" id="SSF51126">
    <property type="entry name" value="Pectin lyase-like"/>
    <property type="match status" value="1"/>
</dbReference>
<keyword evidence="4" id="KW-0964">Secreted</keyword>
<gene>
    <name evidence="11" type="ORF">K7X08_025302</name>
</gene>
<evidence type="ECO:0000313" key="11">
    <source>
        <dbReference type="EMBL" id="KAJ8543684.1"/>
    </source>
</evidence>
<sequence>MTSKFALGILGVCLLIFSRITNAQDNQYYGSPSKVFNVMSYGAVADNKTDNSQAFLKAWNDACQWKGRSRLLIPKGTYMLNTLTFQGHCKGSMTFVIEGVLKAPRDPSLFNPNTWIGFLYVNGLVVKGGGYLDGQGASAWPYNDCSKNPHCMSFPTTMRFDFVTNSEIHHVKSINSKNTHFHLFACNNINMTNLRLSAPANSPNTDGIKIGSSTNIKISRTIIQTGDDCISMLSGSRNIDISDVTCGPGHGISIGSLGKSSGELVEGINVRNVTFIGTQNGVRIKTWAPSLSSVVSNIFFSDIHMQNVNNPIFIDQQYCPHTTCDSGKSSSQVEIRNVKFKRIWGTSSSKVALSLKCSASVPCTNVELEDINLTYHGHHGGPATSSCSNVIGASHGTQFPPNCI</sequence>
<comment type="subcellular location">
    <subcellularLocation>
        <location evidence="1">Secreted</location>
        <location evidence="1">Cell wall</location>
    </subcellularLocation>
</comment>
<evidence type="ECO:0000256" key="8">
    <source>
        <dbReference type="PROSITE-ProRule" id="PRU10052"/>
    </source>
</evidence>
<evidence type="ECO:0000256" key="7">
    <source>
        <dbReference type="ARBA" id="ARBA00023316"/>
    </source>
</evidence>
<comment type="similarity">
    <text evidence="2 9">Belongs to the glycosyl hydrolase 28 family.</text>
</comment>
<dbReference type="GO" id="GO:0071555">
    <property type="term" value="P:cell wall organization"/>
    <property type="evidence" value="ECO:0007669"/>
    <property type="project" value="UniProtKB-KW"/>
</dbReference>
<evidence type="ECO:0000256" key="6">
    <source>
        <dbReference type="ARBA" id="ARBA00023295"/>
    </source>
</evidence>
<dbReference type="EMBL" id="JAJAGQ010000014">
    <property type="protein sequence ID" value="KAJ8543684.1"/>
    <property type="molecule type" value="Genomic_DNA"/>
</dbReference>
<organism evidence="11 12">
    <name type="scientific">Anisodus acutangulus</name>
    <dbReference type="NCBI Taxonomy" id="402998"/>
    <lineage>
        <taxon>Eukaryota</taxon>
        <taxon>Viridiplantae</taxon>
        <taxon>Streptophyta</taxon>
        <taxon>Embryophyta</taxon>
        <taxon>Tracheophyta</taxon>
        <taxon>Spermatophyta</taxon>
        <taxon>Magnoliopsida</taxon>
        <taxon>eudicotyledons</taxon>
        <taxon>Gunneridae</taxon>
        <taxon>Pentapetalae</taxon>
        <taxon>asterids</taxon>
        <taxon>lamiids</taxon>
        <taxon>Solanales</taxon>
        <taxon>Solanaceae</taxon>
        <taxon>Solanoideae</taxon>
        <taxon>Hyoscyameae</taxon>
        <taxon>Anisodus</taxon>
    </lineage>
</organism>
<proteinExistence type="inferred from homology"/>
<protein>
    <recommendedName>
        <fullName evidence="13">Exopolygalacturonase</fullName>
    </recommendedName>
</protein>
<dbReference type="AlphaFoldDB" id="A0A9Q1LV02"/>
<keyword evidence="3" id="KW-0134">Cell wall</keyword>
<dbReference type="Gene3D" id="2.160.20.10">
    <property type="entry name" value="Single-stranded right-handed beta-helix, Pectin lyase-like"/>
    <property type="match status" value="1"/>
</dbReference>
<accession>A0A9Q1LV02</accession>
<evidence type="ECO:0000313" key="12">
    <source>
        <dbReference type="Proteomes" id="UP001152561"/>
    </source>
</evidence>
<evidence type="ECO:0000256" key="3">
    <source>
        <dbReference type="ARBA" id="ARBA00022512"/>
    </source>
</evidence>
<dbReference type="FunFam" id="2.160.20.10:FF:000004">
    <property type="entry name" value="Pectin lyase-like superfamily protein"/>
    <property type="match status" value="1"/>
</dbReference>
<dbReference type="PANTHER" id="PTHR31375">
    <property type="match status" value="1"/>
</dbReference>
<dbReference type="InterPro" id="IPR006626">
    <property type="entry name" value="PbH1"/>
</dbReference>
<comment type="caution">
    <text evidence="11">The sequence shown here is derived from an EMBL/GenBank/DDBJ whole genome shotgun (WGS) entry which is preliminary data.</text>
</comment>
<dbReference type="InterPro" id="IPR012334">
    <property type="entry name" value="Pectin_lyas_fold"/>
</dbReference>
<keyword evidence="12" id="KW-1185">Reference proteome</keyword>